<evidence type="ECO:0000313" key="2">
    <source>
        <dbReference type="EMBL" id="MFC5891793.1"/>
    </source>
</evidence>
<comment type="caution">
    <text evidence="2">The sequence shown here is derived from an EMBL/GenBank/DDBJ whole genome shotgun (WGS) entry which is preliminary data.</text>
</comment>
<dbReference type="Proteomes" id="UP001596241">
    <property type="component" value="Unassembled WGS sequence"/>
</dbReference>
<evidence type="ECO:0000313" key="3">
    <source>
        <dbReference type="Proteomes" id="UP001596241"/>
    </source>
</evidence>
<organism evidence="2 3">
    <name type="scientific">Streptomyces ramulosus</name>
    <dbReference type="NCBI Taxonomy" id="47762"/>
    <lineage>
        <taxon>Bacteria</taxon>
        <taxon>Bacillati</taxon>
        <taxon>Actinomycetota</taxon>
        <taxon>Actinomycetes</taxon>
        <taxon>Kitasatosporales</taxon>
        <taxon>Streptomycetaceae</taxon>
        <taxon>Streptomyces</taxon>
    </lineage>
</organism>
<name>A0ABW1FDJ3_9ACTN</name>
<keyword evidence="3" id="KW-1185">Reference proteome</keyword>
<evidence type="ECO:0000256" key="1">
    <source>
        <dbReference type="SAM" id="MobiDB-lite"/>
    </source>
</evidence>
<protein>
    <recommendedName>
        <fullName evidence="4">TipAS antibiotic-recognition domain-containing protein</fullName>
    </recommendedName>
</protein>
<proteinExistence type="predicted"/>
<sequence>MRHDTTLERAGRLHEEWEQVMALMDASHPGSRELYADEARKFRNSEGWHYADELSHQGAALARVADYVATRTDHDRPAQPERVQAARARSATGTRPVPPDASRTACVAPGCPAPLPVTP</sequence>
<gene>
    <name evidence="2" type="ORF">ACFP3M_03025</name>
</gene>
<dbReference type="EMBL" id="JBHSPW010000001">
    <property type="protein sequence ID" value="MFC5891793.1"/>
    <property type="molecule type" value="Genomic_DNA"/>
</dbReference>
<evidence type="ECO:0008006" key="4">
    <source>
        <dbReference type="Google" id="ProtNLM"/>
    </source>
</evidence>
<accession>A0ABW1FDJ3</accession>
<dbReference type="RefSeq" id="WP_345080848.1">
    <property type="nucleotide sequence ID" value="NZ_BAAAWG010000006.1"/>
</dbReference>
<feature type="region of interest" description="Disordered" evidence="1">
    <location>
        <begin position="72"/>
        <end position="103"/>
    </location>
</feature>
<reference evidence="3" key="1">
    <citation type="journal article" date="2019" name="Int. J. Syst. Evol. Microbiol.">
        <title>The Global Catalogue of Microorganisms (GCM) 10K type strain sequencing project: providing services to taxonomists for standard genome sequencing and annotation.</title>
        <authorList>
            <consortium name="The Broad Institute Genomics Platform"/>
            <consortium name="The Broad Institute Genome Sequencing Center for Infectious Disease"/>
            <person name="Wu L."/>
            <person name="Ma J."/>
        </authorList>
    </citation>
    <scope>NUCLEOTIDE SEQUENCE [LARGE SCALE GENOMIC DNA]</scope>
    <source>
        <strain evidence="3">CGMCC 1.15809</strain>
    </source>
</reference>